<comment type="similarity">
    <text evidence="1">Belongs to the cytochrome P450 family.</text>
</comment>
<feature type="binding site" description="axial binding residue" evidence="5">
    <location>
        <position position="458"/>
    </location>
    <ligand>
        <name>heme</name>
        <dbReference type="ChEBI" id="CHEBI:30413"/>
    </ligand>
    <ligandPart>
        <name>Fe</name>
        <dbReference type="ChEBI" id="CHEBI:18248"/>
    </ligandPart>
</feature>
<protein>
    <submittedName>
        <fullName evidence="6">Cytochrome P450</fullName>
    </submittedName>
</protein>
<organism evidence="6 7">
    <name type="scientific">Lojkania enalia</name>
    <dbReference type="NCBI Taxonomy" id="147567"/>
    <lineage>
        <taxon>Eukaryota</taxon>
        <taxon>Fungi</taxon>
        <taxon>Dikarya</taxon>
        <taxon>Ascomycota</taxon>
        <taxon>Pezizomycotina</taxon>
        <taxon>Dothideomycetes</taxon>
        <taxon>Pleosporomycetidae</taxon>
        <taxon>Pleosporales</taxon>
        <taxon>Pleosporales incertae sedis</taxon>
        <taxon>Lojkania</taxon>
    </lineage>
</organism>
<reference evidence="7" key="1">
    <citation type="journal article" date="2020" name="Stud. Mycol.">
        <title>101 Dothideomycetes genomes: A test case for predicting lifestyles and emergence of pathogens.</title>
        <authorList>
            <person name="Haridas S."/>
            <person name="Albert R."/>
            <person name="Binder M."/>
            <person name="Bloem J."/>
            <person name="LaButti K."/>
            <person name="Salamov A."/>
            <person name="Andreopoulos B."/>
            <person name="Baker S."/>
            <person name="Barry K."/>
            <person name="Bills G."/>
            <person name="Bluhm B."/>
            <person name="Cannon C."/>
            <person name="Castanera R."/>
            <person name="Culley D."/>
            <person name="Daum C."/>
            <person name="Ezra D."/>
            <person name="Gonzalez J."/>
            <person name="Henrissat B."/>
            <person name="Kuo A."/>
            <person name="Liang C."/>
            <person name="Lipzen A."/>
            <person name="Lutzoni F."/>
            <person name="Magnuson J."/>
            <person name="Mondo S."/>
            <person name="Nolan M."/>
            <person name="Ohm R."/>
            <person name="Pangilinan J."/>
            <person name="Park H.-J."/>
            <person name="Ramirez L."/>
            <person name="Alfaro M."/>
            <person name="Sun H."/>
            <person name="Tritt A."/>
            <person name="Yoshinaga Y."/>
            <person name="Zwiers L.-H."/>
            <person name="Turgeon B."/>
            <person name="Goodwin S."/>
            <person name="Spatafora J."/>
            <person name="Crous P."/>
            <person name="Grigoriev I."/>
        </authorList>
    </citation>
    <scope>NUCLEOTIDE SEQUENCE [LARGE SCALE GENOMIC DNA]</scope>
    <source>
        <strain evidence="7">CBS 304.66</strain>
    </source>
</reference>
<evidence type="ECO:0000256" key="3">
    <source>
        <dbReference type="ARBA" id="ARBA00023002"/>
    </source>
</evidence>
<comment type="cofactor">
    <cofactor evidence="5">
        <name>heme</name>
        <dbReference type="ChEBI" id="CHEBI:30413"/>
    </cofactor>
</comment>
<dbReference type="AlphaFoldDB" id="A0A9P4NC61"/>
<comment type="caution">
    <text evidence="6">The sequence shown here is derived from an EMBL/GenBank/DDBJ whole genome shotgun (WGS) entry which is preliminary data.</text>
</comment>
<dbReference type="PRINTS" id="PR00385">
    <property type="entry name" value="P450"/>
</dbReference>
<name>A0A9P4NC61_9PLEO</name>
<dbReference type="Pfam" id="PF00067">
    <property type="entry name" value="p450"/>
    <property type="match status" value="1"/>
</dbReference>
<evidence type="ECO:0000256" key="1">
    <source>
        <dbReference type="ARBA" id="ARBA00010617"/>
    </source>
</evidence>
<dbReference type="InterPro" id="IPR001128">
    <property type="entry name" value="Cyt_P450"/>
</dbReference>
<dbReference type="OrthoDB" id="1103324at2759"/>
<dbReference type="InterPro" id="IPR036396">
    <property type="entry name" value="Cyt_P450_sf"/>
</dbReference>
<evidence type="ECO:0000313" key="7">
    <source>
        <dbReference type="Proteomes" id="UP000800093"/>
    </source>
</evidence>
<evidence type="ECO:0000256" key="5">
    <source>
        <dbReference type="PIRSR" id="PIRSR602401-1"/>
    </source>
</evidence>
<dbReference type="Proteomes" id="UP000800093">
    <property type="component" value="Unassembled WGS sequence"/>
</dbReference>
<dbReference type="PANTHER" id="PTHR46300">
    <property type="entry name" value="P450, PUTATIVE (EUROFUNG)-RELATED-RELATED"/>
    <property type="match status" value="1"/>
</dbReference>
<keyword evidence="4 5" id="KW-0408">Iron</keyword>
<keyword evidence="7" id="KW-1185">Reference proteome</keyword>
<dbReference type="Gene3D" id="1.10.630.10">
    <property type="entry name" value="Cytochrome P450"/>
    <property type="match status" value="1"/>
</dbReference>
<dbReference type="GO" id="GO:0020037">
    <property type="term" value="F:heme binding"/>
    <property type="evidence" value="ECO:0007669"/>
    <property type="project" value="InterPro"/>
</dbReference>
<evidence type="ECO:0000313" key="6">
    <source>
        <dbReference type="EMBL" id="KAF2270527.1"/>
    </source>
</evidence>
<dbReference type="SUPFAM" id="SSF48264">
    <property type="entry name" value="Cytochrome P450"/>
    <property type="match status" value="1"/>
</dbReference>
<dbReference type="PANTHER" id="PTHR46300:SF11">
    <property type="entry name" value="OXIDOREDUCTASE, PUTATIVE-RELATED"/>
    <property type="match status" value="1"/>
</dbReference>
<keyword evidence="5" id="KW-0349">Heme</keyword>
<dbReference type="CDD" id="cd11065">
    <property type="entry name" value="CYP64-like"/>
    <property type="match status" value="1"/>
</dbReference>
<sequence>MICMTRRSEIVRPREVVDYSIWWDFNLRQTRLYMYPPPAGYIAAPGPQALPIIGNAHQLTTQPHRQILQWAREYGEVYKIRLGWNDWYMLCSPGAVKEIMDRQSAHTSSRPPSPVASDALSGGMRFLFMPYGPEWRKLRSISHKLLTPNVSATFKPSQEWEAKMLLEEVLKGCAASKAGDEGAYKAVRRYTVSVIMTSTYGRRIPEWECDEVREIYGIMTDFSNVAAPGKFLADTIPPLGRLPVSLQWWRKPLEPLFQRQANLWMSFWTSLKTQMETGKAPECFVKQVIESGYKKQGISELQAAFLAGSLIEAGSETTSAAVNTAILYLMANRNVQAKAYKEIAKAIGTSRSPTFEDEANLPYIRAIVKETMRIRPVTNIGTPHYTTAPITYKNIYIPANSVVAIQQYPIHYDSELFPEPETFNPDRYLSYPEKAGFYAAGGAEKRDHWSFGAGRRICSGLHLAENSMFVILAKLLWAFEILPPLDEEGKEAEVDTSDEAFAPGGNTVPKPFKARFVVRGEEVKRIIEKEAQDARRDGYVLRGEKVTEEGMEV</sequence>
<keyword evidence="3" id="KW-0560">Oxidoreductase</keyword>
<gene>
    <name evidence="6" type="ORF">CC78DRAFT_596148</name>
</gene>
<dbReference type="InterPro" id="IPR050364">
    <property type="entry name" value="Cytochrome_P450_fung"/>
</dbReference>
<dbReference type="GO" id="GO:0005506">
    <property type="term" value="F:iron ion binding"/>
    <property type="evidence" value="ECO:0007669"/>
    <property type="project" value="InterPro"/>
</dbReference>
<proteinExistence type="inferred from homology"/>
<dbReference type="EMBL" id="ML986579">
    <property type="protein sequence ID" value="KAF2270527.1"/>
    <property type="molecule type" value="Genomic_DNA"/>
</dbReference>
<dbReference type="GO" id="GO:0004497">
    <property type="term" value="F:monooxygenase activity"/>
    <property type="evidence" value="ECO:0007669"/>
    <property type="project" value="InterPro"/>
</dbReference>
<keyword evidence="2 5" id="KW-0479">Metal-binding</keyword>
<accession>A0A9P4NC61</accession>
<dbReference type="PRINTS" id="PR00463">
    <property type="entry name" value="EP450I"/>
</dbReference>
<dbReference type="InterPro" id="IPR002401">
    <property type="entry name" value="Cyt_P450_E_grp-I"/>
</dbReference>
<evidence type="ECO:0000256" key="2">
    <source>
        <dbReference type="ARBA" id="ARBA00022723"/>
    </source>
</evidence>
<evidence type="ECO:0000256" key="4">
    <source>
        <dbReference type="ARBA" id="ARBA00023004"/>
    </source>
</evidence>
<dbReference type="GO" id="GO:0016705">
    <property type="term" value="F:oxidoreductase activity, acting on paired donors, with incorporation or reduction of molecular oxygen"/>
    <property type="evidence" value="ECO:0007669"/>
    <property type="project" value="InterPro"/>
</dbReference>